<sequence length="693" mass="77005">MDVILAHFSAAELRVKCLRAVHDELQHAETQLQPALDALKRALSVVHASRTMYKAPLVFVDESPDVSTALGQLVAACNEMGALVCALNREVSSAGASDVSSSATDEEEDQNRQAEPKTGAVVGVEKKKAAKDTGRSVARANKASGPIETAAVVDLSLSEEEPAAVKDEPRTETTDVQEEMATVDMEMATFAPDEERSWSASAKDVATAAGEEDHSVSVDTLGNDKEDDAKVAEPPSRRKLRKRKAPSRIAPPVAKRPVRDVVVRLRKRAEMAPSGAVGVAVCSALNAAVSVEETHPETTGVNPRIGAFVSATAEAGKMLVEVHAEHPVQAERHLEDMRLLMSVAVVNLERELSVEVVAVAWKMLKALQQLHDLYPLKTRGLHRNCRQLCKYLVKEHEVPADVVKEFKAMLGKVFVEVDDWIPLDGLTTKWFDKHMNLVNELLDSRFERWNPRTKPILGKTVSKLERICTFGVGDAWNDRYASICLACSKMSRTTFFWTVNLADEMTEKLIRCNQLEPGFEDKERVKLDFEHVTTYDLEVRDASSPNEKKAAFDELIDRLRWIFNAVAMTRDQSLVSLPRLKRLNECFSTLARLCDNGGALNLEGCLHLEKLLAVMRQVMYIRTDYAGVSKRAKIENEKETIVRPPAVRTFEAFSNKPWKKMFGQLETSVASALFNEAACLERRIALKWFDDGS</sequence>
<evidence type="ECO:0000313" key="3">
    <source>
        <dbReference type="Proteomes" id="UP000694044"/>
    </source>
</evidence>
<accession>A0A8T1VP37</accession>
<gene>
    <name evidence="2" type="ORF">PHYPSEUDO_004646</name>
</gene>
<feature type="region of interest" description="Disordered" evidence="1">
    <location>
        <begin position="155"/>
        <end position="176"/>
    </location>
</feature>
<proteinExistence type="predicted"/>
<dbReference type="AlphaFoldDB" id="A0A8T1VP37"/>
<feature type="compositionally biased region" description="Basic residues" evidence="1">
    <location>
        <begin position="237"/>
        <end position="246"/>
    </location>
</feature>
<dbReference type="EMBL" id="JAGDFM010000200">
    <property type="protein sequence ID" value="KAG7382676.1"/>
    <property type="molecule type" value="Genomic_DNA"/>
</dbReference>
<evidence type="ECO:0000256" key="1">
    <source>
        <dbReference type="SAM" id="MobiDB-lite"/>
    </source>
</evidence>
<feature type="compositionally biased region" description="Basic and acidic residues" evidence="1">
    <location>
        <begin position="211"/>
        <end position="231"/>
    </location>
</feature>
<organism evidence="2 3">
    <name type="scientific">Phytophthora pseudosyringae</name>
    <dbReference type="NCBI Taxonomy" id="221518"/>
    <lineage>
        <taxon>Eukaryota</taxon>
        <taxon>Sar</taxon>
        <taxon>Stramenopiles</taxon>
        <taxon>Oomycota</taxon>
        <taxon>Peronosporomycetes</taxon>
        <taxon>Peronosporales</taxon>
        <taxon>Peronosporaceae</taxon>
        <taxon>Phytophthora</taxon>
    </lineage>
</organism>
<evidence type="ECO:0000313" key="2">
    <source>
        <dbReference type="EMBL" id="KAG7382676.1"/>
    </source>
</evidence>
<feature type="compositionally biased region" description="Basic and acidic residues" evidence="1">
    <location>
        <begin position="163"/>
        <end position="173"/>
    </location>
</feature>
<keyword evidence="3" id="KW-1185">Reference proteome</keyword>
<comment type="caution">
    <text evidence="2">The sequence shown here is derived from an EMBL/GenBank/DDBJ whole genome shotgun (WGS) entry which is preliminary data.</text>
</comment>
<feature type="region of interest" description="Disordered" evidence="1">
    <location>
        <begin position="95"/>
        <end position="119"/>
    </location>
</feature>
<name>A0A8T1VP37_9STRA</name>
<reference evidence="2" key="1">
    <citation type="submission" date="2021-02" db="EMBL/GenBank/DDBJ databases">
        <authorList>
            <person name="Palmer J.M."/>
        </authorList>
    </citation>
    <scope>NUCLEOTIDE SEQUENCE</scope>
    <source>
        <strain evidence="2">SCRP734</strain>
    </source>
</reference>
<protein>
    <submittedName>
        <fullName evidence="2">Uncharacterized protein</fullName>
    </submittedName>
</protein>
<dbReference type="OrthoDB" id="99844at2759"/>
<dbReference type="Proteomes" id="UP000694044">
    <property type="component" value="Unassembled WGS sequence"/>
</dbReference>
<feature type="region of interest" description="Disordered" evidence="1">
    <location>
        <begin position="192"/>
        <end position="250"/>
    </location>
</feature>